<name>A0AC35UCC9_9BILA</name>
<proteinExistence type="predicted"/>
<organism evidence="1 2">
    <name type="scientific">Rhabditophanes sp. KR3021</name>
    <dbReference type="NCBI Taxonomy" id="114890"/>
    <lineage>
        <taxon>Eukaryota</taxon>
        <taxon>Metazoa</taxon>
        <taxon>Ecdysozoa</taxon>
        <taxon>Nematoda</taxon>
        <taxon>Chromadorea</taxon>
        <taxon>Rhabditida</taxon>
        <taxon>Tylenchina</taxon>
        <taxon>Panagrolaimomorpha</taxon>
        <taxon>Strongyloidoidea</taxon>
        <taxon>Alloionematidae</taxon>
        <taxon>Rhabditophanes</taxon>
    </lineage>
</organism>
<reference evidence="2" key="1">
    <citation type="submission" date="2016-11" db="UniProtKB">
        <authorList>
            <consortium name="WormBaseParasite"/>
        </authorList>
    </citation>
    <scope>IDENTIFICATION</scope>
    <source>
        <strain evidence="2">KR3021</strain>
    </source>
</reference>
<accession>A0AC35UCC9</accession>
<dbReference type="Proteomes" id="UP000095286">
    <property type="component" value="Unplaced"/>
</dbReference>
<sequence>MNELTQASKMTETIRQPMACIYLLGWELIGSFVLGSGQCDFAFCERLLDPLLSDYPDGAIILFLKGRYYLIRGDVDNAIHFYNKSIKVQDSYKQFHHICYWELLFAFSFLQQWDRAAHNTKKLLDESKWSKCVYTYLMAILINADKKVDKRKETVALLANKVGKLRLRIAGKSIPVEKFCEKKAARYLKTGSFMLSHYEFFYFWHAFNILNSNQRQIRLILNDIEATSKQVVEEKEVDVNDQCLYYFLTGVCYRVLGQIEDANSAFNFVISNESVLTDSFYLVPNATYELALLRRDSGNSEQCDVLLKKALIYRGYSLETRLHLKIHNIASYL</sequence>
<evidence type="ECO:0000313" key="2">
    <source>
        <dbReference type="WBParaSite" id="RSKR_0000983800.1"/>
    </source>
</evidence>
<dbReference type="WBParaSite" id="RSKR_0000983800.1">
    <property type="protein sequence ID" value="RSKR_0000983800.1"/>
    <property type="gene ID" value="RSKR_0000983800"/>
</dbReference>
<protein>
    <submittedName>
        <fullName evidence="2">TPR_REGION domain-containing protein</fullName>
    </submittedName>
</protein>
<evidence type="ECO:0000313" key="1">
    <source>
        <dbReference type="Proteomes" id="UP000095286"/>
    </source>
</evidence>